<proteinExistence type="inferred from homology"/>
<protein>
    <submittedName>
        <fullName evidence="10">Geranylgeranyl transferase type I subunit beta</fullName>
    </submittedName>
</protein>
<sequence>MSLADPYRGLLLRKHKKLLHNMLRCAPEAYSSLETNRMTFLFFILSGLDVLGELDSVVSEAEKAEMIKGIYRMQLTTSSGADPGRCGFRGSLSASAPPKSDHVCPHDSAHIAQTYSALCCLLILGDDLSQVDRSAVLEGVRQCQLIDGSFSVFAGASEADMRFVFCAAAICYILDGFEYIDVDAMVEFIQKSRSYEGGFGQGPLMEAHGGSTYCAIASLQLARRLQDMDVLDKRARSKLIVWATGLQEHGFHGRTNKTDDTCYAFWLGGTLAMMNAQALVDTEALRSFILECEDTTHGGFCKTIDSEVSDVLHTYFGLAALSIFNEPTLSPMYPALNVSMRAYEHLENLKRRRTTQL</sequence>
<evidence type="ECO:0000313" key="10">
    <source>
        <dbReference type="WBParaSite" id="Pan_g16968.t1"/>
    </source>
</evidence>
<keyword evidence="4" id="KW-0808">Transferase</keyword>
<dbReference type="InterPro" id="IPR045089">
    <property type="entry name" value="PGGT1B-like"/>
</dbReference>
<dbReference type="InterPro" id="IPR001330">
    <property type="entry name" value="Prenyltrans"/>
</dbReference>
<dbReference type="WBParaSite" id="Pan_g16968.t1">
    <property type="protein sequence ID" value="Pan_g16968.t1"/>
    <property type="gene ID" value="Pan_g16968"/>
</dbReference>
<dbReference type="AlphaFoldDB" id="A0A7E4V684"/>
<keyword evidence="5" id="KW-0479">Metal-binding</keyword>
<reference evidence="9" key="1">
    <citation type="journal article" date="2013" name="Genetics">
        <title>The draft genome and transcriptome of Panagrellus redivivus are shaped by the harsh demands of a free-living lifestyle.</title>
        <authorList>
            <person name="Srinivasan J."/>
            <person name="Dillman A.R."/>
            <person name="Macchietto M.G."/>
            <person name="Heikkinen L."/>
            <person name="Lakso M."/>
            <person name="Fracchia K.M."/>
            <person name="Antoshechkin I."/>
            <person name="Mortazavi A."/>
            <person name="Wong G."/>
            <person name="Sternberg P.W."/>
        </authorList>
    </citation>
    <scope>NUCLEOTIDE SEQUENCE [LARGE SCALE GENOMIC DNA]</scope>
    <source>
        <strain evidence="9">MT8872</strain>
    </source>
</reference>
<name>A0A7E4V684_PANRE</name>
<organism evidence="9 10">
    <name type="scientific">Panagrellus redivivus</name>
    <name type="common">Microworm</name>
    <dbReference type="NCBI Taxonomy" id="6233"/>
    <lineage>
        <taxon>Eukaryota</taxon>
        <taxon>Metazoa</taxon>
        <taxon>Ecdysozoa</taxon>
        <taxon>Nematoda</taxon>
        <taxon>Chromadorea</taxon>
        <taxon>Rhabditida</taxon>
        <taxon>Tylenchina</taxon>
        <taxon>Panagrolaimomorpha</taxon>
        <taxon>Panagrolaimoidea</taxon>
        <taxon>Panagrolaimidae</taxon>
        <taxon>Panagrellus</taxon>
    </lineage>
</organism>
<keyword evidence="6" id="KW-0677">Repeat</keyword>
<dbReference type="GO" id="GO:0004662">
    <property type="term" value="F:CAAX-protein geranylgeranyltransferase activity"/>
    <property type="evidence" value="ECO:0007669"/>
    <property type="project" value="TreeGrafter"/>
</dbReference>
<dbReference type="Gene3D" id="1.50.10.20">
    <property type="match status" value="1"/>
</dbReference>
<keyword evidence="7" id="KW-0862">Zinc</keyword>
<dbReference type="GO" id="GO:0046872">
    <property type="term" value="F:metal ion binding"/>
    <property type="evidence" value="ECO:0007669"/>
    <property type="project" value="UniProtKB-KW"/>
</dbReference>
<dbReference type="PANTHER" id="PTHR11774:SF4">
    <property type="entry name" value="GERANYLGERANYL TRANSFERASE TYPE-1 SUBUNIT BETA"/>
    <property type="match status" value="1"/>
</dbReference>
<dbReference type="SUPFAM" id="SSF48239">
    <property type="entry name" value="Terpenoid cyclases/Protein prenyltransferases"/>
    <property type="match status" value="1"/>
</dbReference>
<accession>A0A7E4V684</accession>
<dbReference type="Proteomes" id="UP000492821">
    <property type="component" value="Unassembled WGS sequence"/>
</dbReference>
<reference evidence="10" key="2">
    <citation type="submission" date="2020-10" db="UniProtKB">
        <authorList>
            <consortium name="WormBaseParasite"/>
        </authorList>
    </citation>
    <scope>IDENTIFICATION</scope>
</reference>
<evidence type="ECO:0000313" key="9">
    <source>
        <dbReference type="Proteomes" id="UP000492821"/>
    </source>
</evidence>
<evidence type="ECO:0000256" key="5">
    <source>
        <dbReference type="ARBA" id="ARBA00022723"/>
    </source>
</evidence>
<dbReference type="PANTHER" id="PTHR11774">
    <property type="entry name" value="GERANYLGERANYL TRANSFERASE TYPE BETA SUBUNIT"/>
    <property type="match status" value="1"/>
</dbReference>
<keyword evidence="9" id="KW-1185">Reference proteome</keyword>
<feature type="domain" description="Prenyltransferase alpha-alpha toroid" evidence="8">
    <location>
        <begin position="10"/>
        <end position="338"/>
    </location>
</feature>
<comment type="cofactor">
    <cofactor evidence="1">
        <name>Zn(2+)</name>
        <dbReference type="ChEBI" id="CHEBI:29105"/>
    </cofactor>
</comment>
<evidence type="ECO:0000259" key="8">
    <source>
        <dbReference type="Pfam" id="PF00432"/>
    </source>
</evidence>
<evidence type="ECO:0000256" key="7">
    <source>
        <dbReference type="ARBA" id="ARBA00022833"/>
    </source>
</evidence>
<dbReference type="InterPro" id="IPR008930">
    <property type="entry name" value="Terpenoid_cyclase/PrenylTrfase"/>
</dbReference>
<evidence type="ECO:0000256" key="6">
    <source>
        <dbReference type="ARBA" id="ARBA00022737"/>
    </source>
</evidence>
<evidence type="ECO:0000256" key="4">
    <source>
        <dbReference type="ARBA" id="ARBA00022679"/>
    </source>
</evidence>
<dbReference type="Pfam" id="PF00432">
    <property type="entry name" value="Prenyltrans"/>
    <property type="match status" value="1"/>
</dbReference>
<evidence type="ECO:0000256" key="1">
    <source>
        <dbReference type="ARBA" id="ARBA00001947"/>
    </source>
</evidence>
<keyword evidence="3" id="KW-0637">Prenyltransferase</keyword>
<evidence type="ECO:0000256" key="2">
    <source>
        <dbReference type="ARBA" id="ARBA00010497"/>
    </source>
</evidence>
<comment type="similarity">
    <text evidence="2">Belongs to the protein prenyltransferase subunit beta family.</text>
</comment>
<evidence type="ECO:0000256" key="3">
    <source>
        <dbReference type="ARBA" id="ARBA00022602"/>
    </source>
</evidence>
<dbReference type="GO" id="GO:0005953">
    <property type="term" value="C:CAAX-protein geranylgeranyltransferase complex"/>
    <property type="evidence" value="ECO:0007669"/>
    <property type="project" value="TreeGrafter"/>
</dbReference>